<proteinExistence type="predicted"/>
<name>A0ABS4ZFC5_9MICO</name>
<evidence type="ECO:0000259" key="2">
    <source>
        <dbReference type="SMART" id="SM00822"/>
    </source>
</evidence>
<evidence type="ECO:0000313" key="3">
    <source>
        <dbReference type="EMBL" id="MBP2435981.1"/>
    </source>
</evidence>
<dbReference type="PANTHER" id="PTHR43157:SF31">
    <property type="entry name" value="PHOSPHATIDYLINOSITOL-GLYCAN BIOSYNTHESIS CLASS F PROTEIN"/>
    <property type="match status" value="1"/>
</dbReference>
<dbReference type="InterPro" id="IPR002347">
    <property type="entry name" value="SDR_fam"/>
</dbReference>
<dbReference type="EMBL" id="JAGIOL010000001">
    <property type="protein sequence ID" value="MBP2435981.1"/>
    <property type="molecule type" value="Genomic_DNA"/>
</dbReference>
<keyword evidence="1" id="KW-0560">Oxidoreductase</keyword>
<evidence type="ECO:0000256" key="1">
    <source>
        <dbReference type="ARBA" id="ARBA00023002"/>
    </source>
</evidence>
<feature type="domain" description="Ketoreductase" evidence="2">
    <location>
        <begin position="2"/>
        <end position="187"/>
    </location>
</feature>
<accession>A0ABS4ZFC5</accession>
<dbReference type="RefSeq" id="WP_165131372.1">
    <property type="nucleotide sequence ID" value="NZ_CP049253.1"/>
</dbReference>
<dbReference type="Gene3D" id="3.40.50.720">
    <property type="entry name" value="NAD(P)-binding Rossmann-like Domain"/>
    <property type="match status" value="1"/>
</dbReference>
<dbReference type="PRINTS" id="PR00081">
    <property type="entry name" value="GDHRDH"/>
</dbReference>
<comment type="caution">
    <text evidence="3">The sequence shown here is derived from an EMBL/GenBank/DDBJ whole genome shotgun (WGS) entry which is preliminary data.</text>
</comment>
<protein>
    <submittedName>
        <fullName evidence="3">NAD(P)-dependent dehydrogenase (Short-subunit alcohol dehydrogenase family)</fullName>
    </submittedName>
</protein>
<dbReference type="Proteomes" id="UP001519362">
    <property type="component" value="Unassembled WGS sequence"/>
</dbReference>
<keyword evidence="4" id="KW-1185">Reference proteome</keyword>
<dbReference type="Pfam" id="PF00106">
    <property type="entry name" value="adh_short"/>
    <property type="match status" value="1"/>
</dbReference>
<dbReference type="SMART" id="SM00822">
    <property type="entry name" value="PKS_KR"/>
    <property type="match status" value="1"/>
</dbReference>
<dbReference type="InterPro" id="IPR057326">
    <property type="entry name" value="KR_dom"/>
</dbReference>
<sequence length="287" mass="30717">MATIVITGASDGIGAAAAAQIAASGEDRLVLVGRSPQKTRAVAERTGAEHLIADYADLSQVHEAAAVLLDRCDRIDVLANNAGGLFPGPILTPDGFEQTFQINHLAPFLLTHLLMDRLVDSGAAIVNTASIAAKLYARPDMDDFDTQRGYGESRAYGNAKLANILHAKGLHARFHSRGISAMAFHPGVIATNFASGAQGSFRGLYHGLFSGLLTRQDTGGARLAHFLRGEPGTTWRSGEFYGPKKRISRTHPVAADTAFVDEHWRRSAEMLGLRDTPRTSSRAAEES</sequence>
<gene>
    <name evidence="3" type="ORF">JOF34_000567</name>
</gene>
<dbReference type="PANTHER" id="PTHR43157">
    <property type="entry name" value="PHOSPHATIDYLINOSITOL-GLYCAN BIOSYNTHESIS CLASS F PROTEIN-RELATED"/>
    <property type="match status" value="1"/>
</dbReference>
<organism evidence="3 4">
    <name type="scientific">Microbacterium amylolyticum</name>
    <dbReference type="NCBI Taxonomy" id="936337"/>
    <lineage>
        <taxon>Bacteria</taxon>
        <taxon>Bacillati</taxon>
        <taxon>Actinomycetota</taxon>
        <taxon>Actinomycetes</taxon>
        <taxon>Micrococcales</taxon>
        <taxon>Microbacteriaceae</taxon>
        <taxon>Microbacterium</taxon>
    </lineage>
</organism>
<reference evidence="3 4" key="1">
    <citation type="submission" date="2021-03" db="EMBL/GenBank/DDBJ databases">
        <title>Sequencing the genomes of 1000 actinobacteria strains.</title>
        <authorList>
            <person name="Klenk H.-P."/>
        </authorList>
    </citation>
    <scope>NUCLEOTIDE SEQUENCE [LARGE SCALE GENOMIC DNA]</scope>
    <source>
        <strain evidence="3 4">DSM 24221</strain>
    </source>
</reference>
<evidence type="ECO:0000313" key="4">
    <source>
        <dbReference type="Proteomes" id="UP001519362"/>
    </source>
</evidence>
<dbReference type="SUPFAM" id="SSF51735">
    <property type="entry name" value="NAD(P)-binding Rossmann-fold domains"/>
    <property type="match status" value="1"/>
</dbReference>
<dbReference type="InterPro" id="IPR036291">
    <property type="entry name" value="NAD(P)-bd_dom_sf"/>
</dbReference>